<dbReference type="InterPro" id="IPR027417">
    <property type="entry name" value="P-loop_NTPase"/>
</dbReference>
<sequence>MNIVALQGIRGGVGTTSIVAGLAWAAREQGARVLAVDLCPDNLLGIHLGLPHDEAVGWRQLSDPAREWRSALHPYETGLDLLAYGYQPNGDQSNGGQSNAGSLDWLQAIEGYDLLLLDVPLDAALVLPCRRLTVVNADANSHVRLYRRAWVADERLLVTQFTSRRALQQDLLDLWSAAGLPQLTQRLHRDEAMAEAMAAKQPVGRYSPTSLIAHELNALALWCLMREADA</sequence>
<evidence type="ECO:0000313" key="1">
    <source>
        <dbReference type="EMBL" id="PJC93840.1"/>
    </source>
</evidence>
<gene>
    <name evidence="1" type="primary">yhjQ</name>
    <name evidence="1" type="ORF">CUC44_07765</name>
</gene>
<dbReference type="Gene3D" id="3.40.50.300">
    <property type="entry name" value="P-loop containing nucleotide triphosphate hydrolases"/>
    <property type="match status" value="1"/>
</dbReference>
<dbReference type="SUPFAM" id="SSF52540">
    <property type="entry name" value="P-loop containing nucleoside triphosphate hydrolases"/>
    <property type="match status" value="1"/>
</dbReference>
<dbReference type="AlphaFoldDB" id="A0A2M8HBC8"/>
<reference evidence="1 2" key="1">
    <citation type="submission" date="2017-11" db="EMBL/GenBank/DDBJ databases">
        <title>Draft genome sequence of environmental isolate Aeromonas lusitania sp. nov. MDC 2473.</title>
        <authorList>
            <person name="Colston S.M."/>
            <person name="Navarro A."/>
            <person name="Martinez-Murcia A.J."/>
            <person name="Graf J."/>
        </authorList>
    </citation>
    <scope>NUCLEOTIDE SEQUENCE [LARGE SCALE GENOMIC DNA]</scope>
    <source>
        <strain evidence="1 2">MDC 2473</strain>
    </source>
</reference>
<protein>
    <submittedName>
        <fullName evidence="1">Cellulose synthase operon protein YhjQ</fullName>
    </submittedName>
</protein>
<accession>A0A2M8HBC8</accession>
<dbReference type="PANTHER" id="PTHR13696">
    <property type="entry name" value="P-LOOP CONTAINING NUCLEOSIDE TRIPHOSPHATE HYDROLASE"/>
    <property type="match status" value="1"/>
</dbReference>
<comment type="caution">
    <text evidence="1">The sequence shown here is derived from an EMBL/GenBank/DDBJ whole genome shotgun (WGS) entry which is preliminary data.</text>
</comment>
<keyword evidence="2" id="KW-1185">Reference proteome</keyword>
<evidence type="ECO:0000313" key="2">
    <source>
        <dbReference type="Proteomes" id="UP000232060"/>
    </source>
</evidence>
<dbReference type="NCBIfam" id="TIGR03371">
    <property type="entry name" value="cellulose_yhjQ"/>
    <property type="match status" value="1"/>
</dbReference>
<dbReference type="InterPro" id="IPR017746">
    <property type="entry name" value="Cellulose_synthase_operon_BcsQ"/>
</dbReference>
<dbReference type="Pfam" id="PF06564">
    <property type="entry name" value="CBP_BcsQ"/>
    <property type="match status" value="1"/>
</dbReference>
<dbReference type="RefSeq" id="WP_100859393.1">
    <property type="nucleotide sequence ID" value="NZ_PGCP01000010.1"/>
</dbReference>
<dbReference type="OrthoDB" id="5288747at2"/>
<organism evidence="1 2">
    <name type="scientific">Aeromonas lusitana</name>
    <dbReference type="NCBI Taxonomy" id="931529"/>
    <lineage>
        <taxon>Bacteria</taxon>
        <taxon>Pseudomonadati</taxon>
        <taxon>Pseudomonadota</taxon>
        <taxon>Gammaproteobacteria</taxon>
        <taxon>Aeromonadales</taxon>
        <taxon>Aeromonadaceae</taxon>
        <taxon>Aeromonas</taxon>
    </lineage>
</organism>
<name>A0A2M8HBC8_9GAMM</name>
<dbReference type="Proteomes" id="UP000232060">
    <property type="component" value="Unassembled WGS sequence"/>
</dbReference>
<dbReference type="EMBL" id="PGCP01000010">
    <property type="protein sequence ID" value="PJC93840.1"/>
    <property type="molecule type" value="Genomic_DNA"/>
</dbReference>
<dbReference type="PANTHER" id="PTHR13696:SF99">
    <property type="entry name" value="COBYRINIC ACID AC-DIAMIDE SYNTHASE"/>
    <property type="match status" value="1"/>
</dbReference>
<proteinExistence type="predicted"/>
<dbReference type="InterPro" id="IPR050678">
    <property type="entry name" value="DNA_Partitioning_ATPase"/>
</dbReference>